<evidence type="ECO:0000313" key="5">
    <source>
        <dbReference type="EMBL" id="WFD44767.1"/>
    </source>
</evidence>
<dbReference type="GO" id="GO:0005737">
    <property type="term" value="C:cytoplasm"/>
    <property type="evidence" value="ECO:0007669"/>
    <property type="project" value="TreeGrafter"/>
</dbReference>
<dbReference type="GO" id="GO:0005634">
    <property type="term" value="C:nucleus"/>
    <property type="evidence" value="ECO:0007669"/>
    <property type="project" value="TreeGrafter"/>
</dbReference>
<dbReference type="PANTHER" id="PTHR12170:SF2">
    <property type="entry name" value="E3 UBIQUITIN-PROTEIN TRANSFERASE MAEA"/>
    <property type="match status" value="1"/>
</dbReference>
<dbReference type="SMART" id="SM00668">
    <property type="entry name" value="CTLH"/>
    <property type="match status" value="1"/>
</dbReference>
<evidence type="ECO:0000256" key="2">
    <source>
        <dbReference type="SAM" id="Coils"/>
    </source>
</evidence>
<evidence type="ECO:0000313" key="6">
    <source>
        <dbReference type="Proteomes" id="UP001214628"/>
    </source>
</evidence>
<dbReference type="PANTHER" id="PTHR12170">
    <property type="entry name" value="MACROPHAGE ERYTHROBLAST ATTACHER-RELATED"/>
    <property type="match status" value="1"/>
</dbReference>
<feature type="compositionally biased region" description="Basic and acidic residues" evidence="3">
    <location>
        <begin position="267"/>
        <end position="278"/>
    </location>
</feature>
<dbReference type="InterPro" id="IPR024964">
    <property type="entry name" value="CTLH/CRA"/>
</dbReference>
<dbReference type="Proteomes" id="UP001214628">
    <property type="component" value="Chromosome 5"/>
</dbReference>
<keyword evidence="6" id="KW-1185">Reference proteome</keyword>
<evidence type="ECO:0000259" key="4">
    <source>
        <dbReference type="PROSITE" id="PS50897"/>
    </source>
</evidence>
<dbReference type="InterPro" id="IPR045098">
    <property type="entry name" value="Fyv10_fam"/>
</dbReference>
<evidence type="ECO:0000256" key="3">
    <source>
        <dbReference type="SAM" id="MobiDB-lite"/>
    </source>
</evidence>
<comment type="similarity">
    <text evidence="1">Belongs to the FYV10 family.</text>
</comment>
<accession>A0AAF0FHS3</accession>
<organism evidence="5 6">
    <name type="scientific">Malassezia psittaci</name>
    <dbReference type="NCBI Taxonomy" id="1821823"/>
    <lineage>
        <taxon>Eukaryota</taxon>
        <taxon>Fungi</taxon>
        <taxon>Dikarya</taxon>
        <taxon>Basidiomycota</taxon>
        <taxon>Ustilaginomycotina</taxon>
        <taxon>Malasseziomycetes</taxon>
        <taxon>Malasseziales</taxon>
        <taxon>Malasseziaceae</taxon>
        <taxon>Malassezia</taxon>
    </lineage>
</organism>
<evidence type="ECO:0000256" key="1">
    <source>
        <dbReference type="ARBA" id="ARBA00010615"/>
    </source>
</evidence>
<dbReference type="InterPro" id="IPR006595">
    <property type="entry name" value="CTLH_C"/>
</dbReference>
<dbReference type="AlphaFoldDB" id="A0AAF0FHS3"/>
<dbReference type="PROSITE" id="PS50897">
    <property type="entry name" value="CTLH"/>
    <property type="match status" value="1"/>
</dbReference>
<feature type="region of interest" description="Disordered" evidence="3">
    <location>
        <begin position="264"/>
        <end position="287"/>
    </location>
</feature>
<dbReference type="GO" id="GO:0043161">
    <property type="term" value="P:proteasome-mediated ubiquitin-dependent protein catabolic process"/>
    <property type="evidence" value="ECO:0007669"/>
    <property type="project" value="InterPro"/>
</dbReference>
<gene>
    <name evidence="5" type="primary">FYV10</name>
    <name evidence="5" type="ORF">MPSI1_003438</name>
</gene>
<protein>
    <submittedName>
        <fullName evidence="5">GID complex subunit containing RING finger motif</fullName>
    </submittedName>
</protein>
<dbReference type="GO" id="GO:0034657">
    <property type="term" value="C:GID complex"/>
    <property type="evidence" value="ECO:0007669"/>
    <property type="project" value="TreeGrafter"/>
</dbReference>
<sequence length="466" mass="53190">MQEMASPSRCPGRKDLALTSQHISFAGLSSVEDMLIVEQPLLRVPLDEMRTQLKTQQRLWERDYLYCSNVLQAKLARADQENALDTLKESAQMMVTRLQQLRHKLSELGSKAESLLKDTQLRYEYLHALQDMQMESQAFEDWCTIRLQRMVVDYMLRRGAFSSAEKLAAAHNITQLVDFPVFAQIRKVELSLVPDEHSTESPSCATALAWCSENKITLRKSKSTLEFELRLQEFIELVRDRHPSVLKQAALYARKHLSPYLQETPDLEQKSEVSDQTHPRATHTNTQETCRKAWRALGLLASGPGSWQYQDFYDVARWKSLRESFRSIALQVYNLPASPLIHIALSAGLSSLKTHSCYSTKAKDFTPVVLNAISSQTSSMFLADSMEPDDPSRSDDRHPDCPICHTRGLGTLAREVPYSHQGNSRLICRITGKEMDDKNPPMCLPNGRVYSEEVRCYLLTTRRYIS</sequence>
<feature type="coiled-coil region" evidence="2">
    <location>
        <begin position="84"/>
        <end position="118"/>
    </location>
</feature>
<dbReference type="GO" id="GO:0004842">
    <property type="term" value="F:ubiquitin-protein transferase activity"/>
    <property type="evidence" value="ECO:0007669"/>
    <property type="project" value="InterPro"/>
</dbReference>
<proteinExistence type="inferred from homology"/>
<dbReference type="EMBL" id="CP118379">
    <property type="protein sequence ID" value="WFD44767.1"/>
    <property type="molecule type" value="Genomic_DNA"/>
</dbReference>
<keyword evidence="2" id="KW-0175">Coiled coil</keyword>
<reference evidence="5" key="1">
    <citation type="submission" date="2023-02" db="EMBL/GenBank/DDBJ databases">
        <title>Mating type loci evolution in Malassezia.</title>
        <authorList>
            <person name="Coelho M.A."/>
        </authorList>
    </citation>
    <scope>NUCLEOTIDE SEQUENCE</scope>
    <source>
        <strain evidence="5">CBS 14136</strain>
    </source>
</reference>
<feature type="domain" description="CTLH" evidence="4">
    <location>
        <begin position="206"/>
        <end position="245"/>
    </location>
</feature>
<name>A0AAF0FHS3_9BASI</name>
<dbReference type="Pfam" id="PF10607">
    <property type="entry name" value="CTLH"/>
    <property type="match status" value="1"/>
</dbReference>